<evidence type="ECO:0000256" key="2">
    <source>
        <dbReference type="ARBA" id="ARBA00022884"/>
    </source>
</evidence>
<dbReference type="InterPro" id="IPR023620">
    <property type="entry name" value="SmpB"/>
</dbReference>
<dbReference type="HAMAP" id="MF_00023">
    <property type="entry name" value="SmpB"/>
    <property type="match status" value="1"/>
</dbReference>
<name>A0A1Z9YU36_9GAMM</name>
<evidence type="ECO:0000313" key="4">
    <source>
        <dbReference type="EMBL" id="OUY05736.1"/>
    </source>
</evidence>
<evidence type="ECO:0000256" key="1">
    <source>
        <dbReference type="ARBA" id="ARBA00022490"/>
    </source>
</evidence>
<dbReference type="Gene3D" id="2.40.280.10">
    <property type="match status" value="1"/>
</dbReference>
<dbReference type="OrthoDB" id="9805462at2"/>
<dbReference type="Pfam" id="PF01668">
    <property type="entry name" value="SmpB"/>
    <property type="match status" value="1"/>
</dbReference>
<dbReference type="PANTHER" id="PTHR30308">
    <property type="entry name" value="TMRNA-BINDING COMPONENT OF TRANS-TRANSLATION TAGGING COMPLEX"/>
    <property type="match status" value="1"/>
</dbReference>
<dbReference type="PROSITE" id="PS01317">
    <property type="entry name" value="SSRP"/>
    <property type="match status" value="1"/>
</dbReference>
<proteinExistence type="inferred from homology"/>
<protein>
    <recommendedName>
        <fullName evidence="3">SsrA-binding protein</fullName>
    </recommendedName>
    <alternativeName>
        <fullName evidence="3">Small protein B</fullName>
    </alternativeName>
</protein>
<comment type="function">
    <text evidence="3">Required for rescue of stalled ribosomes mediated by trans-translation. Binds to transfer-messenger RNA (tmRNA), required for stable association of tmRNA with ribosomes. tmRNA and SmpB together mimic tRNA shape, replacing the anticodon stem-loop with SmpB. tmRNA is encoded by the ssrA gene; the 2 termini fold to resemble tRNA(Ala) and it encodes a 'tag peptide', a short internal open reading frame. During trans-translation Ala-aminoacylated tmRNA acts like a tRNA, entering the A-site of stalled ribosomes, displacing the stalled mRNA. The ribosome then switches to translate the ORF on the tmRNA; the nascent peptide is terminated with the 'tag peptide' encoded by the tmRNA and targeted for degradation. The ribosome is freed to recommence translation, which seems to be the essential function of trans-translation.</text>
</comment>
<comment type="caution">
    <text evidence="4">The sequence shown here is derived from an EMBL/GenBank/DDBJ whole genome shotgun (WGS) entry which is preliminary data.</text>
</comment>
<evidence type="ECO:0000256" key="3">
    <source>
        <dbReference type="HAMAP-Rule" id="MF_00023"/>
    </source>
</evidence>
<keyword evidence="5" id="KW-1185">Reference proteome</keyword>
<evidence type="ECO:0000313" key="5">
    <source>
        <dbReference type="Proteomes" id="UP000196536"/>
    </source>
</evidence>
<dbReference type="NCBIfam" id="TIGR00086">
    <property type="entry name" value="smpB"/>
    <property type="match status" value="1"/>
</dbReference>
<reference evidence="4 5" key="1">
    <citation type="submission" date="2017-05" db="EMBL/GenBank/DDBJ databases">
        <title>Acinetobacter populi ANC 5415 (= PBJ7), whole genome shotgun sequencing project.</title>
        <authorList>
            <person name="Nemec A."/>
            <person name="Radolfova-Krizova L."/>
        </authorList>
    </citation>
    <scope>NUCLEOTIDE SEQUENCE [LARGE SCALE GENOMIC DNA]</scope>
    <source>
        <strain evidence="4 5">PBJ7</strain>
    </source>
</reference>
<dbReference type="EMBL" id="NEXX01000007">
    <property type="protein sequence ID" value="OUY05736.1"/>
    <property type="molecule type" value="Genomic_DNA"/>
</dbReference>
<dbReference type="NCBIfam" id="NF003843">
    <property type="entry name" value="PRK05422.1"/>
    <property type="match status" value="1"/>
</dbReference>
<dbReference type="GO" id="GO:0005829">
    <property type="term" value="C:cytosol"/>
    <property type="evidence" value="ECO:0007669"/>
    <property type="project" value="TreeGrafter"/>
</dbReference>
<dbReference type="GO" id="GO:0070930">
    <property type="term" value="P:trans-translation-dependent protein tagging"/>
    <property type="evidence" value="ECO:0007669"/>
    <property type="project" value="TreeGrafter"/>
</dbReference>
<accession>A0A1Z9YU36</accession>
<keyword evidence="2 3" id="KW-0694">RNA-binding</keyword>
<dbReference type="InterPro" id="IPR020081">
    <property type="entry name" value="SsrA-bd_prot_CS"/>
</dbReference>
<gene>
    <name evidence="3" type="primary">smpB</name>
    <name evidence="4" type="ORF">CAP51_16040</name>
</gene>
<dbReference type="Proteomes" id="UP000196536">
    <property type="component" value="Unassembled WGS sequence"/>
</dbReference>
<keyword evidence="1 3" id="KW-0963">Cytoplasm</keyword>
<dbReference type="PANTHER" id="PTHR30308:SF2">
    <property type="entry name" value="SSRA-BINDING PROTEIN"/>
    <property type="match status" value="1"/>
</dbReference>
<dbReference type="RefSeq" id="WP_087621768.1">
    <property type="nucleotide sequence ID" value="NZ_JAKVJF010000004.1"/>
</dbReference>
<dbReference type="InterPro" id="IPR000037">
    <property type="entry name" value="SsrA-bd_prot"/>
</dbReference>
<comment type="similarity">
    <text evidence="3">Belongs to the SmpB family.</text>
</comment>
<dbReference type="GO" id="GO:0003723">
    <property type="term" value="F:RNA binding"/>
    <property type="evidence" value="ECO:0007669"/>
    <property type="project" value="UniProtKB-UniRule"/>
</dbReference>
<organism evidence="4 5">
    <name type="scientific">Acinetobacter populi</name>
    <dbReference type="NCBI Taxonomy" id="1582270"/>
    <lineage>
        <taxon>Bacteria</taxon>
        <taxon>Pseudomonadati</taxon>
        <taxon>Pseudomonadota</taxon>
        <taxon>Gammaproteobacteria</taxon>
        <taxon>Moraxellales</taxon>
        <taxon>Moraxellaceae</taxon>
        <taxon>Acinetobacter</taxon>
    </lineage>
</organism>
<dbReference type="GO" id="GO:0070929">
    <property type="term" value="P:trans-translation"/>
    <property type="evidence" value="ECO:0007669"/>
    <property type="project" value="UniProtKB-UniRule"/>
</dbReference>
<dbReference type="CDD" id="cd09294">
    <property type="entry name" value="SmpB"/>
    <property type="match status" value="1"/>
</dbReference>
<dbReference type="AlphaFoldDB" id="A0A1Z9YU36"/>
<dbReference type="SUPFAM" id="SSF74982">
    <property type="entry name" value="Small protein B (SmpB)"/>
    <property type="match status" value="1"/>
</dbReference>
<sequence length="158" mass="18097">MANVKVVKKNNGGTIAQNKRARHDYFIEEKFEAGLALQGWEVKSLRAGRMSLVESYIILKNNEAFLFGAQIQPLLSASTHVVAEANRTRKLLLNRRQIDTLLGAVNQKGYSCVPLACYWKGHLVKLEIALVKGKQLHDKRQTEKDRDWQRDKARIFHK</sequence>
<comment type="subcellular location">
    <subcellularLocation>
        <location evidence="3">Cytoplasm</location>
    </subcellularLocation>
    <text evidence="3">The tmRNA-SmpB complex associates with stalled 70S ribosomes.</text>
</comment>